<dbReference type="Proteomes" id="UP000831537">
    <property type="component" value="Chromosome"/>
</dbReference>
<dbReference type="Pfam" id="PF03073">
    <property type="entry name" value="TspO_MBR"/>
    <property type="match status" value="1"/>
</dbReference>
<protein>
    <submittedName>
        <fullName evidence="7">Tryptophan-rich sensory protein</fullName>
    </submittedName>
</protein>
<evidence type="ECO:0000256" key="1">
    <source>
        <dbReference type="ARBA" id="ARBA00004141"/>
    </source>
</evidence>
<dbReference type="RefSeq" id="WP_244747802.1">
    <property type="nucleotide sequence ID" value="NZ_CP095071.1"/>
</dbReference>
<keyword evidence="3 6" id="KW-0812">Transmembrane</keyword>
<dbReference type="InterPro" id="IPR038330">
    <property type="entry name" value="TspO/MBR-related_sf"/>
</dbReference>
<feature type="transmembrane region" description="Helical" evidence="6">
    <location>
        <begin position="76"/>
        <end position="96"/>
    </location>
</feature>
<evidence type="ECO:0000313" key="8">
    <source>
        <dbReference type="Proteomes" id="UP000831537"/>
    </source>
</evidence>
<comment type="similarity">
    <text evidence="2">Belongs to the TspO/BZRP family.</text>
</comment>
<gene>
    <name evidence="7" type="ORF">MUN87_10940</name>
</gene>
<reference evidence="7 8" key="1">
    <citation type="submission" date="2022-04" db="EMBL/GenBank/DDBJ databases">
        <title>Gracilibacillus sp. isolated from saltern.</title>
        <authorList>
            <person name="Won M."/>
            <person name="Lee C.-M."/>
            <person name="Woen H.-Y."/>
            <person name="Kwon S.-W."/>
        </authorList>
    </citation>
    <scope>NUCLEOTIDE SEQUENCE [LARGE SCALE GENOMIC DNA]</scope>
    <source>
        <strain evidence="7 8">SSPM10-3</strain>
    </source>
</reference>
<dbReference type="PANTHER" id="PTHR33802">
    <property type="entry name" value="SI:CH211-161H7.5-RELATED"/>
    <property type="match status" value="1"/>
</dbReference>
<evidence type="ECO:0000313" key="7">
    <source>
        <dbReference type="EMBL" id="UOQ87362.1"/>
    </source>
</evidence>
<keyword evidence="4 6" id="KW-1133">Transmembrane helix</keyword>
<comment type="subcellular location">
    <subcellularLocation>
        <location evidence="1">Membrane</location>
        <topology evidence="1">Multi-pass membrane protein</topology>
    </subcellularLocation>
</comment>
<evidence type="ECO:0000256" key="6">
    <source>
        <dbReference type="SAM" id="Phobius"/>
    </source>
</evidence>
<organism evidence="7 8">
    <name type="scientific">Gracilibacillus salinarum</name>
    <dbReference type="NCBI Taxonomy" id="2932255"/>
    <lineage>
        <taxon>Bacteria</taxon>
        <taxon>Bacillati</taxon>
        <taxon>Bacillota</taxon>
        <taxon>Bacilli</taxon>
        <taxon>Bacillales</taxon>
        <taxon>Bacillaceae</taxon>
        <taxon>Gracilibacillus</taxon>
    </lineage>
</organism>
<dbReference type="PANTHER" id="PTHR33802:SF1">
    <property type="entry name" value="XK-RELATED PROTEIN"/>
    <property type="match status" value="1"/>
</dbReference>
<feature type="transmembrane region" description="Helical" evidence="6">
    <location>
        <begin position="134"/>
        <end position="159"/>
    </location>
</feature>
<feature type="transmembrane region" description="Helical" evidence="6">
    <location>
        <begin position="165"/>
        <end position="183"/>
    </location>
</feature>
<keyword evidence="8" id="KW-1185">Reference proteome</keyword>
<evidence type="ECO:0000256" key="5">
    <source>
        <dbReference type="ARBA" id="ARBA00023136"/>
    </source>
</evidence>
<keyword evidence="5 6" id="KW-0472">Membrane</keyword>
<dbReference type="InterPro" id="IPR004307">
    <property type="entry name" value="TspO_MBR"/>
</dbReference>
<sequence length="244" mass="27799">MRNFWVNLTALLLVVVVNALANIIPINGMTTGEISNQLTVLFTPAGYVFSIWGLIYLLLAIWVFAQLPSNRRNAPVYQACSELFWISSILNVAWLLCWHYQIFWLSTILMIGLLLTLITLYLRARQVKGSTFDILPFSIYLGWISVATIANISYYLVFIGWDQHAVFWTMVMIIVATLLAYFFLWSQKDIFYVLVFIWAFIGIGVKNQSDYMNVAVTAYACAIVLVIVTIIYSIRKGIQIGGNH</sequence>
<proteinExistence type="inferred from homology"/>
<feature type="transmembrane region" description="Helical" evidence="6">
    <location>
        <begin position="190"/>
        <end position="205"/>
    </location>
</feature>
<feature type="transmembrane region" description="Helical" evidence="6">
    <location>
        <begin position="211"/>
        <end position="234"/>
    </location>
</feature>
<feature type="transmembrane region" description="Helical" evidence="6">
    <location>
        <begin position="102"/>
        <end position="122"/>
    </location>
</feature>
<dbReference type="Gene3D" id="1.20.1260.100">
    <property type="entry name" value="TspO/MBR protein"/>
    <property type="match status" value="1"/>
</dbReference>
<dbReference type="EMBL" id="CP095071">
    <property type="protein sequence ID" value="UOQ87362.1"/>
    <property type="molecule type" value="Genomic_DNA"/>
</dbReference>
<accession>A0ABY4GUL6</accession>
<name>A0ABY4GUL6_9BACI</name>
<feature type="transmembrane region" description="Helical" evidence="6">
    <location>
        <begin position="45"/>
        <end position="64"/>
    </location>
</feature>
<evidence type="ECO:0000256" key="2">
    <source>
        <dbReference type="ARBA" id="ARBA00007524"/>
    </source>
</evidence>
<evidence type="ECO:0000256" key="4">
    <source>
        <dbReference type="ARBA" id="ARBA00022989"/>
    </source>
</evidence>
<evidence type="ECO:0000256" key="3">
    <source>
        <dbReference type="ARBA" id="ARBA00022692"/>
    </source>
</evidence>